<name>A0ABQ4QGS7_9HYPH</name>
<sequence>MLLLTITFVMVAALVLFVNQRLDYATSQTARQVMTGKAQFGSTDQATFKTALCSKLPSVMSCANVVVNLYIVPLPSAGGYYNFVKPDGSGLQIPSQSSGPGQYNLGNAGDYQYLQVIYPIPVLPAAFASMLGNGGTNSYLAVSTAAFRNEKF</sequence>
<proteinExistence type="predicted"/>
<comment type="caution">
    <text evidence="1">The sequence shown here is derived from an EMBL/GenBank/DDBJ whole genome shotgun (WGS) entry which is preliminary data.</text>
</comment>
<evidence type="ECO:0008006" key="3">
    <source>
        <dbReference type="Google" id="ProtNLM"/>
    </source>
</evidence>
<organism evidence="1 2">
    <name type="scientific">Methylobacterium cerastii</name>
    <dbReference type="NCBI Taxonomy" id="932741"/>
    <lineage>
        <taxon>Bacteria</taxon>
        <taxon>Pseudomonadati</taxon>
        <taxon>Pseudomonadota</taxon>
        <taxon>Alphaproteobacteria</taxon>
        <taxon>Hyphomicrobiales</taxon>
        <taxon>Methylobacteriaceae</taxon>
        <taxon>Methylobacterium</taxon>
    </lineage>
</organism>
<reference evidence="1 2" key="1">
    <citation type="journal article" date="2021" name="Front. Microbiol.">
        <title>Comprehensive Comparative Genomics and Phenotyping of Methylobacterium Species.</title>
        <authorList>
            <person name="Alessa O."/>
            <person name="Ogura Y."/>
            <person name="Fujitani Y."/>
            <person name="Takami H."/>
            <person name="Hayashi T."/>
            <person name="Sahin N."/>
            <person name="Tani A."/>
        </authorList>
    </citation>
    <scope>NUCLEOTIDE SEQUENCE [LARGE SCALE GENOMIC DNA]</scope>
    <source>
        <strain evidence="1 2">DSM 23679</strain>
    </source>
</reference>
<dbReference type="Proteomes" id="UP001055117">
    <property type="component" value="Unassembled WGS sequence"/>
</dbReference>
<evidence type="ECO:0000313" key="1">
    <source>
        <dbReference type="EMBL" id="GJD44461.1"/>
    </source>
</evidence>
<keyword evidence="2" id="KW-1185">Reference proteome</keyword>
<evidence type="ECO:0000313" key="2">
    <source>
        <dbReference type="Proteomes" id="UP001055117"/>
    </source>
</evidence>
<dbReference type="EMBL" id="BPQG01000033">
    <property type="protein sequence ID" value="GJD44461.1"/>
    <property type="molecule type" value="Genomic_DNA"/>
</dbReference>
<gene>
    <name evidence="1" type="ORF">AFCDBAGC_2328</name>
</gene>
<protein>
    <recommendedName>
        <fullName evidence="3">Pilus assembly protein</fullName>
    </recommendedName>
</protein>
<accession>A0ABQ4QGS7</accession>